<dbReference type="Gene3D" id="1.10.260.40">
    <property type="entry name" value="lambda repressor-like DNA-binding domains"/>
    <property type="match status" value="1"/>
</dbReference>
<name>A0A6N8DLW8_RHOAC</name>
<dbReference type="OrthoDB" id="9805356at2"/>
<dbReference type="AlphaFoldDB" id="A0A6N8DLW8"/>
<feature type="region of interest" description="Disordered" evidence="1">
    <location>
        <begin position="1"/>
        <end position="20"/>
    </location>
</feature>
<dbReference type="PROSITE" id="PS50943">
    <property type="entry name" value="HTH_CROC1"/>
    <property type="match status" value="1"/>
</dbReference>
<evidence type="ECO:0000313" key="3">
    <source>
        <dbReference type="EMBL" id="MTV31338.1"/>
    </source>
</evidence>
<dbReference type="SMART" id="SM00530">
    <property type="entry name" value="HTH_XRE"/>
    <property type="match status" value="1"/>
</dbReference>
<feature type="domain" description="HTH cro/C1-type" evidence="2">
    <location>
        <begin position="30"/>
        <end position="84"/>
    </location>
</feature>
<organism evidence="3 4">
    <name type="scientific">Rhodoblastus acidophilus</name>
    <name type="common">Rhodopseudomonas acidophila</name>
    <dbReference type="NCBI Taxonomy" id="1074"/>
    <lineage>
        <taxon>Bacteria</taxon>
        <taxon>Pseudomonadati</taxon>
        <taxon>Pseudomonadota</taxon>
        <taxon>Alphaproteobacteria</taxon>
        <taxon>Hyphomicrobiales</taxon>
        <taxon>Rhodoblastaceae</taxon>
        <taxon>Rhodoblastus</taxon>
    </lineage>
</organism>
<gene>
    <name evidence="3" type="ORF">GJ654_10070</name>
</gene>
<evidence type="ECO:0000256" key="1">
    <source>
        <dbReference type="SAM" id="MobiDB-lite"/>
    </source>
</evidence>
<dbReference type="SUPFAM" id="SSF47413">
    <property type="entry name" value="lambda repressor-like DNA-binding domains"/>
    <property type="match status" value="1"/>
</dbReference>
<dbReference type="EMBL" id="WNKS01000007">
    <property type="protein sequence ID" value="MTV31338.1"/>
    <property type="molecule type" value="Genomic_DNA"/>
</dbReference>
<dbReference type="InterPro" id="IPR001387">
    <property type="entry name" value="Cro/C1-type_HTH"/>
</dbReference>
<dbReference type="CDD" id="cd00093">
    <property type="entry name" value="HTH_XRE"/>
    <property type="match status" value="1"/>
</dbReference>
<evidence type="ECO:0000259" key="2">
    <source>
        <dbReference type="PROSITE" id="PS50943"/>
    </source>
</evidence>
<sequence length="91" mass="10534">MTRLHLPSHALTRDRDRTGNAIDQMVGRAIRRRRLQRDMTRDQLAEVAQVAQALIDDYEAGRKRARAEHLQRIARALGVAPAHFFDRPRPQ</sequence>
<dbReference type="GO" id="GO:0003677">
    <property type="term" value="F:DNA binding"/>
    <property type="evidence" value="ECO:0007669"/>
    <property type="project" value="InterPro"/>
</dbReference>
<evidence type="ECO:0000313" key="4">
    <source>
        <dbReference type="Proteomes" id="UP000439113"/>
    </source>
</evidence>
<accession>A0A6N8DLW8</accession>
<dbReference type="Proteomes" id="UP000439113">
    <property type="component" value="Unassembled WGS sequence"/>
</dbReference>
<comment type="caution">
    <text evidence="3">The sequence shown here is derived from an EMBL/GenBank/DDBJ whole genome shotgun (WGS) entry which is preliminary data.</text>
</comment>
<reference evidence="3 4" key="1">
    <citation type="submission" date="2019-11" db="EMBL/GenBank/DDBJ databases">
        <title>Whole-genome sequence of a Rhodoblastus acidophilus DSM 142.</title>
        <authorList>
            <person name="Kyndt J.A."/>
            <person name="Meyer T.E."/>
        </authorList>
    </citation>
    <scope>NUCLEOTIDE SEQUENCE [LARGE SCALE GENOMIC DNA]</scope>
    <source>
        <strain evidence="3 4">DSM 142</strain>
    </source>
</reference>
<proteinExistence type="predicted"/>
<dbReference type="Pfam" id="PF01381">
    <property type="entry name" value="HTH_3"/>
    <property type="match status" value="1"/>
</dbReference>
<dbReference type="InterPro" id="IPR010982">
    <property type="entry name" value="Lambda_DNA-bd_dom_sf"/>
</dbReference>
<protein>
    <submittedName>
        <fullName evidence="3">Helix-turn-helix domain-containing protein</fullName>
    </submittedName>
</protein>